<dbReference type="EMBL" id="SMAD01000002">
    <property type="protein sequence ID" value="TCS88940.1"/>
    <property type="molecule type" value="Genomic_DNA"/>
</dbReference>
<keyword evidence="4" id="KW-1185">Reference proteome</keyword>
<comment type="caution">
    <text evidence="3">The sequence shown here is derived from an EMBL/GenBank/DDBJ whole genome shotgun (WGS) entry which is preliminary data.</text>
</comment>
<feature type="chain" id="PRO_5020692899" evidence="1">
    <location>
        <begin position="25"/>
        <end position="238"/>
    </location>
</feature>
<protein>
    <submittedName>
        <fullName evidence="3">Uncharacterized protein DUF1080</fullName>
    </submittedName>
</protein>
<accession>A0A4R3KWT8</accession>
<organism evidence="3 4">
    <name type="scientific">Anseongella ginsenosidimutans</name>
    <dbReference type="NCBI Taxonomy" id="496056"/>
    <lineage>
        <taxon>Bacteria</taxon>
        <taxon>Pseudomonadati</taxon>
        <taxon>Bacteroidota</taxon>
        <taxon>Sphingobacteriia</taxon>
        <taxon>Sphingobacteriales</taxon>
        <taxon>Sphingobacteriaceae</taxon>
        <taxon>Anseongella</taxon>
    </lineage>
</organism>
<evidence type="ECO:0000259" key="2">
    <source>
        <dbReference type="Pfam" id="PF06439"/>
    </source>
</evidence>
<dbReference type="OrthoDB" id="9806233at2"/>
<gene>
    <name evidence="3" type="ORF">EDD80_102131</name>
</gene>
<dbReference type="Gene3D" id="2.60.120.560">
    <property type="entry name" value="Exo-inulinase, domain 1"/>
    <property type="match status" value="1"/>
</dbReference>
<dbReference type="AlphaFoldDB" id="A0A4R3KWT8"/>
<evidence type="ECO:0000313" key="4">
    <source>
        <dbReference type="Proteomes" id="UP000295807"/>
    </source>
</evidence>
<dbReference type="GO" id="GO:0016787">
    <property type="term" value="F:hydrolase activity"/>
    <property type="evidence" value="ECO:0007669"/>
    <property type="project" value="InterPro"/>
</dbReference>
<name>A0A4R3KWT8_9SPHI</name>
<sequence length="238" mass="26265">MAGTGYPVLGMALVVAASAGTVTAQELNTLSKKEKKQGWTLLFDGETTNGWHTYLKDEAGAAWTVSEGALAFDPEAGEGGDLVTDGEYENYELSLEWKISEGGNSGVIFNVHEDPEYGATYVTGPEMQVLDNEKAHDNKEDDHLAGSLYDMVAVGRDVANPAGEWNQARLRLKDAHLTLWLNGTKTADVTIGSEEWKELLAASKFKDWEHFATYLKGRIALQDHGNKVWYRNIKIREL</sequence>
<keyword evidence="1" id="KW-0732">Signal</keyword>
<reference evidence="3 4" key="1">
    <citation type="submission" date="2019-03" db="EMBL/GenBank/DDBJ databases">
        <title>Genomic Encyclopedia of Type Strains, Phase IV (KMG-IV): sequencing the most valuable type-strain genomes for metagenomic binning, comparative biology and taxonomic classification.</title>
        <authorList>
            <person name="Goeker M."/>
        </authorList>
    </citation>
    <scope>NUCLEOTIDE SEQUENCE [LARGE SCALE GENOMIC DNA]</scope>
    <source>
        <strain evidence="3 4">DSM 21100</strain>
    </source>
</reference>
<evidence type="ECO:0000256" key="1">
    <source>
        <dbReference type="SAM" id="SignalP"/>
    </source>
</evidence>
<feature type="signal peptide" evidence="1">
    <location>
        <begin position="1"/>
        <end position="24"/>
    </location>
</feature>
<dbReference type="Proteomes" id="UP000295807">
    <property type="component" value="Unassembled WGS sequence"/>
</dbReference>
<feature type="domain" description="3-keto-alpha-glucoside-1,2-lyase/3-keto-2-hydroxy-glucal hydratase" evidence="2">
    <location>
        <begin position="38"/>
        <end position="236"/>
    </location>
</feature>
<proteinExistence type="predicted"/>
<evidence type="ECO:0000313" key="3">
    <source>
        <dbReference type="EMBL" id="TCS88940.1"/>
    </source>
</evidence>
<dbReference type="InterPro" id="IPR010496">
    <property type="entry name" value="AL/BT2_dom"/>
</dbReference>
<dbReference type="Pfam" id="PF06439">
    <property type="entry name" value="3keto-disac_hyd"/>
    <property type="match status" value="1"/>
</dbReference>